<feature type="transmembrane region" description="Helical" evidence="1">
    <location>
        <begin position="69"/>
        <end position="93"/>
    </location>
</feature>
<keyword evidence="1" id="KW-0812">Transmembrane</keyword>
<evidence type="ECO:0000313" key="3">
    <source>
        <dbReference type="Proteomes" id="UP000189513"/>
    </source>
</evidence>
<dbReference type="VEuPathDB" id="FungiDB:BON22_4730"/>
<proteinExistence type="predicted"/>
<dbReference type="EMBL" id="MPUK01000011">
    <property type="protein sequence ID" value="ONH65460.1"/>
    <property type="molecule type" value="Genomic_DNA"/>
</dbReference>
<gene>
    <name evidence="2" type="ORF">BON22_4730</name>
</gene>
<reference evidence="3" key="1">
    <citation type="journal article" date="2017" name="Genome Announc.">
        <title>Genome sequences of Cyberlindnera fabianii 65, Pichia kudriavzevii 129, and Saccharomyces cerevisiae 131 isolated from fermented masau fruits in Zimbabwe.</title>
        <authorList>
            <person name="van Rijswijck I.M.H."/>
            <person name="Derks M.F.L."/>
            <person name="Abee T."/>
            <person name="de Ridder D."/>
            <person name="Smid E.J."/>
        </authorList>
    </citation>
    <scope>NUCLEOTIDE SEQUENCE [LARGE SCALE GENOMIC DNA]</scope>
    <source>
        <strain evidence="3">65</strain>
    </source>
</reference>
<keyword evidence="3" id="KW-1185">Reference proteome</keyword>
<protein>
    <submittedName>
        <fullName evidence="2">Ribonuclease HII</fullName>
    </submittedName>
</protein>
<comment type="caution">
    <text evidence="2">The sequence shown here is derived from an EMBL/GenBank/DDBJ whole genome shotgun (WGS) entry which is preliminary data.</text>
</comment>
<keyword evidence="1" id="KW-1133">Transmembrane helix</keyword>
<organism evidence="2 3">
    <name type="scientific">Cyberlindnera fabianii</name>
    <name type="common">Yeast</name>
    <name type="synonym">Hansenula fabianii</name>
    <dbReference type="NCBI Taxonomy" id="36022"/>
    <lineage>
        <taxon>Eukaryota</taxon>
        <taxon>Fungi</taxon>
        <taxon>Dikarya</taxon>
        <taxon>Ascomycota</taxon>
        <taxon>Saccharomycotina</taxon>
        <taxon>Saccharomycetes</taxon>
        <taxon>Phaffomycetales</taxon>
        <taxon>Phaffomycetaceae</taxon>
        <taxon>Cyberlindnera</taxon>
    </lineage>
</organism>
<dbReference type="AlphaFoldDB" id="A0A1V2L111"/>
<name>A0A1V2L111_CYBFA</name>
<dbReference type="Proteomes" id="UP000189513">
    <property type="component" value="Unassembled WGS sequence"/>
</dbReference>
<sequence length="108" mass="11550">MTESADLVATSRSLGYAMAKLSVVSDQQVLATATATSVIESASSAINVASSSLLSISSELNQFGFTPNYAINLIFAIIMGMTFAAHGVLMVFYHTWWFSITHLFATGF</sequence>
<evidence type="ECO:0000256" key="1">
    <source>
        <dbReference type="SAM" id="Phobius"/>
    </source>
</evidence>
<keyword evidence="1" id="KW-0472">Membrane</keyword>
<evidence type="ECO:0000313" key="2">
    <source>
        <dbReference type="EMBL" id="ONH65460.1"/>
    </source>
</evidence>
<accession>A0A1V2L111</accession>